<evidence type="ECO:0000256" key="4">
    <source>
        <dbReference type="ARBA" id="ARBA00038302"/>
    </source>
</evidence>
<keyword evidence="7" id="KW-0032">Aminotransferase</keyword>
<accession>A0AAJ4RDT2</accession>
<comment type="similarity">
    <text evidence="4">Belongs to the group II decarboxylase family. Sphingosine-1-phosphate lyase subfamily.</text>
</comment>
<evidence type="ECO:0000313" key="8">
    <source>
        <dbReference type="EMBL" id="ROR40888.1"/>
    </source>
</evidence>
<dbReference type="InterPro" id="IPR002129">
    <property type="entry name" value="PyrdxlP-dep_de-COase"/>
</dbReference>
<dbReference type="PANTHER" id="PTHR42735:SF6">
    <property type="entry name" value="SPHINGOSINE-1-PHOSPHATE LYASE 1"/>
    <property type="match status" value="1"/>
</dbReference>
<proteinExistence type="inferred from homology"/>
<comment type="cofactor">
    <cofactor evidence="1 5 6">
        <name>pyridoxal 5'-phosphate</name>
        <dbReference type="ChEBI" id="CHEBI:597326"/>
    </cofactor>
</comment>
<protein>
    <submittedName>
        <fullName evidence="7">Aspartate aminotransferase family protein</fullName>
    </submittedName>
    <submittedName>
        <fullName evidence="8">L-2,4-diaminobutyrate decarboxylase</fullName>
    </submittedName>
</protein>
<reference evidence="7" key="3">
    <citation type="submission" date="2019-06" db="EMBL/GenBank/DDBJ databases">
        <title>A comparative analysis of the Nautiliaceae.</title>
        <authorList>
            <person name="Grosche A."/>
            <person name="Smedile F."/>
            <person name="Vetriani C."/>
        </authorList>
    </citation>
    <scope>NUCLEOTIDE SEQUENCE</scope>
    <source>
        <strain evidence="7">TB6</strain>
    </source>
</reference>
<keyword evidence="7" id="KW-0808">Transferase</keyword>
<dbReference type="GO" id="GO:0019752">
    <property type="term" value="P:carboxylic acid metabolic process"/>
    <property type="evidence" value="ECO:0007669"/>
    <property type="project" value="InterPro"/>
</dbReference>
<dbReference type="InterPro" id="IPR015421">
    <property type="entry name" value="PyrdxlP-dep_Trfase_major"/>
</dbReference>
<evidence type="ECO:0000256" key="6">
    <source>
        <dbReference type="RuleBase" id="RU000382"/>
    </source>
</evidence>
<dbReference type="Proteomes" id="UP000298805">
    <property type="component" value="Chromosome"/>
</dbReference>
<dbReference type="EMBL" id="RJVK01000001">
    <property type="protein sequence ID" value="ROR40888.1"/>
    <property type="molecule type" value="Genomic_DNA"/>
</dbReference>
<dbReference type="RefSeq" id="WP_123351798.1">
    <property type="nucleotide sequence ID" value="NZ_CP027432.2"/>
</dbReference>
<feature type="modified residue" description="N6-(pyridoxal phosphate)lysine" evidence="5">
    <location>
        <position position="245"/>
    </location>
</feature>
<evidence type="ECO:0000256" key="3">
    <source>
        <dbReference type="ARBA" id="ARBA00023239"/>
    </source>
</evidence>
<dbReference type="Proteomes" id="UP000272781">
    <property type="component" value="Unassembled WGS sequence"/>
</dbReference>
<dbReference type="Gene3D" id="3.40.640.10">
    <property type="entry name" value="Type I PLP-dependent aspartate aminotransferase-like (Major domain)"/>
    <property type="match status" value="1"/>
</dbReference>
<organism evidence="8 9">
    <name type="scientific">Caminibacter pacificus</name>
    <dbReference type="NCBI Taxonomy" id="1424653"/>
    <lineage>
        <taxon>Bacteria</taxon>
        <taxon>Pseudomonadati</taxon>
        <taxon>Campylobacterota</taxon>
        <taxon>Epsilonproteobacteria</taxon>
        <taxon>Nautiliales</taxon>
        <taxon>Nautiliaceae</taxon>
        <taxon>Caminibacter</taxon>
    </lineage>
</organism>
<sequence>MNDFKFNENLYKAVDFITKEKFEKVILPQEFPKKGLGENTLKIMASKVLGEATYLDSPLVFAHMDPPTPWIAWAMALWNARLNQNLLHKELSPFATQAEESVIDWIKGFFGMDGGHMCSGSSIANLTALWVARDTKNIDTIVASESSHISIDKAAKILNMKLIKVPINNDGSIDKKSVPNLKNACLVLNAGTTCSGAIDDFSLIGQAKWTHIDAAYAGALKFTSEYSNILNGIEKADSISLSAHKWLYQPKDSAIVLFKDNKKAKEVMSFGSDYLSSANIGIQGSKGANGVVLLATLLYFGKEGIDRLIAYSLKNALLFYDKLKEIEQIEVFNKPICGITLFRPKNMAVNEFLSKLPKGMFSKCKIKDKEFVRSVALNPMADIDEIVKFVNNVLK</sequence>
<dbReference type="Gene3D" id="3.90.1150.10">
    <property type="entry name" value="Aspartate Aminotransferase, domain 1"/>
    <property type="match status" value="1"/>
</dbReference>
<dbReference type="InterPro" id="IPR015424">
    <property type="entry name" value="PyrdxlP-dep_Trfase"/>
</dbReference>
<dbReference type="InterPro" id="IPR015422">
    <property type="entry name" value="PyrdxlP-dep_Trfase_small"/>
</dbReference>
<keyword evidence="2 5" id="KW-0663">Pyridoxal phosphate</keyword>
<evidence type="ECO:0000256" key="1">
    <source>
        <dbReference type="ARBA" id="ARBA00001933"/>
    </source>
</evidence>
<evidence type="ECO:0000256" key="5">
    <source>
        <dbReference type="PIRSR" id="PIRSR602129-50"/>
    </source>
</evidence>
<gene>
    <name evidence="7" type="ORF">C6V80_05285</name>
    <name evidence="8" type="ORF">EDC58_0369</name>
</gene>
<keyword evidence="3 6" id="KW-0456">Lyase</keyword>
<evidence type="ECO:0000313" key="9">
    <source>
        <dbReference type="Proteomes" id="UP000272781"/>
    </source>
</evidence>
<evidence type="ECO:0000313" key="7">
    <source>
        <dbReference type="EMBL" id="QCI28388.1"/>
    </source>
</evidence>
<dbReference type="GO" id="GO:0016020">
    <property type="term" value="C:membrane"/>
    <property type="evidence" value="ECO:0007669"/>
    <property type="project" value="GOC"/>
</dbReference>
<dbReference type="InterPro" id="IPR050477">
    <property type="entry name" value="GrpII_AminoAcid_Decarb"/>
</dbReference>
<dbReference type="SUPFAM" id="SSF53383">
    <property type="entry name" value="PLP-dependent transferases"/>
    <property type="match status" value="1"/>
</dbReference>
<reference evidence="10" key="1">
    <citation type="submission" date="2018-03" db="EMBL/GenBank/DDBJ databases">
        <title>A comparative analysis of the Nautiliaceae.</title>
        <authorList>
            <person name="Grosche A."/>
            <person name="Smedile F."/>
            <person name="Vetriani C."/>
        </authorList>
    </citation>
    <scope>NUCLEOTIDE SEQUENCE [LARGE SCALE GENOMIC DNA]</scope>
    <source>
        <strain evidence="10">TB6</strain>
    </source>
</reference>
<dbReference type="GO" id="GO:0008483">
    <property type="term" value="F:transaminase activity"/>
    <property type="evidence" value="ECO:0007669"/>
    <property type="project" value="UniProtKB-KW"/>
</dbReference>
<dbReference type="GO" id="GO:0030170">
    <property type="term" value="F:pyridoxal phosphate binding"/>
    <property type="evidence" value="ECO:0007669"/>
    <property type="project" value="InterPro"/>
</dbReference>
<name>A0AAJ4RDT2_9BACT</name>
<reference evidence="8 9" key="2">
    <citation type="submission" date="2018-11" db="EMBL/GenBank/DDBJ databases">
        <title>Genomic Encyclopedia of Type Strains, Phase IV (KMG-IV): sequencing the most valuable type-strain genomes for metagenomic binning, comparative biology and taxonomic classification.</title>
        <authorList>
            <person name="Goeker M."/>
        </authorList>
    </citation>
    <scope>NUCLEOTIDE SEQUENCE [LARGE SCALE GENOMIC DNA]</scope>
    <source>
        <strain evidence="8 9">DSM 27783</strain>
    </source>
</reference>
<dbReference type="AlphaFoldDB" id="A0AAJ4RDT2"/>
<dbReference type="PANTHER" id="PTHR42735">
    <property type="match status" value="1"/>
</dbReference>
<dbReference type="EMBL" id="CP027432">
    <property type="protein sequence ID" value="QCI28388.1"/>
    <property type="molecule type" value="Genomic_DNA"/>
</dbReference>
<dbReference type="GO" id="GO:0008117">
    <property type="term" value="F:sphinganine-1-phosphate aldolase activity"/>
    <property type="evidence" value="ECO:0007669"/>
    <property type="project" value="TreeGrafter"/>
</dbReference>
<dbReference type="Pfam" id="PF00282">
    <property type="entry name" value="Pyridoxal_deC"/>
    <property type="match status" value="1"/>
</dbReference>
<evidence type="ECO:0000256" key="2">
    <source>
        <dbReference type="ARBA" id="ARBA00022898"/>
    </source>
</evidence>
<keyword evidence="10" id="KW-1185">Reference proteome</keyword>
<dbReference type="GO" id="GO:0030149">
    <property type="term" value="P:sphingolipid catabolic process"/>
    <property type="evidence" value="ECO:0007669"/>
    <property type="project" value="TreeGrafter"/>
</dbReference>
<evidence type="ECO:0000313" key="10">
    <source>
        <dbReference type="Proteomes" id="UP000298805"/>
    </source>
</evidence>